<proteinExistence type="predicted"/>
<feature type="transmembrane region" description="Helical" evidence="12">
    <location>
        <begin position="75"/>
        <end position="96"/>
    </location>
</feature>
<evidence type="ECO:0000256" key="6">
    <source>
        <dbReference type="ARBA" id="ARBA00022882"/>
    </source>
</evidence>
<dbReference type="InterPro" id="IPR027359">
    <property type="entry name" value="Volt_channel_dom_sf"/>
</dbReference>
<dbReference type="Gene3D" id="1.20.120.350">
    <property type="entry name" value="Voltage-gated potassium channels. Chain C"/>
    <property type="match status" value="1"/>
</dbReference>
<keyword evidence="9" id="KW-0406">Ion transport</keyword>
<dbReference type="GO" id="GO:0008076">
    <property type="term" value="C:voltage-gated potassium channel complex"/>
    <property type="evidence" value="ECO:0007669"/>
    <property type="project" value="InterPro"/>
</dbReference>
<evidence type="ECO:0000256" key="2">
    <source>
        <dbReference type="ARBA" id="ARBA00022448"/>
    </source>
</evidence>
<evidence type="ECO:0000256" key="1">
    <source>
        <dbReference type="ARBA" id="ARBA00004141"/>
    </source>
</evidence>
<evidence type="ECO:0000256" key="3">
    <source>
        <dbReference type="ARBA" id="ARBA00022538"/>
    </source>
</evidence>
<keyword evidence="2" id="KW-0813">Transport</keyword>
<keyword evidence="5" id="KW-0631">Potassium channel</keyword>
<dbReference type="GO" id="GO:0001508">
    <property type="term" value="P:action potential"/>
    <property type="evidence" value="ECO:0007669"/>
    <property type="project" value="TreeGrafter"/>
</dbReference>
<dbReference type="RefSeq" id="WP_189475468.1">
    <property type="nucleotide sequence ID" value="NZ_BMYM01000001.1"/>
</dbReference>
<dbReference type="AlphaFoldDB" id="A0A918XFR8"/>
<feature type="transmembrane region" description="Helical" evidence="12">
    <location>
        <begin position="229"/>
        <end position="248"/>
    </location>
</feature>
<feature type="transmembrane region" description="Helical" evidence="12">
    <location>
        <begin position="197"/>
        <end position="217"/>
    </location>
</feature>
<sequence>MNHSNDTSTPSDTGVSTHGKRALTPLQRRFFRVIFGTESGAGKAFDLLLIVAILASVTVIMLDSIPELHASYGALFWRIEVMFTLLFTVEYAIRIWCSENRREYVTSLYGVVDLLSILPTYMAFLIPGAASLTIVRLLRILRIFRVLRLFSLVKEYAEILDVLRKSSRAIFVFFSMVIILTIIFGCLIYVIEGPSSGFTSIPISIYWAIVTITTVGYGDVVPVTAAGRVVSSLGMLLGYSIIAVPTAIVTTKLYEKMQGDDNRVLNWNCPNCVRSGHALDAVYCKYCGSDLEVPEELRAQNSRQ</sequence>
<evidence type="ECO:0000256" key="12">
    <source>
        <dbReference type="SAM" id="Phobius"/>
    </source>
</evidence>
<dbReference type="PANTHER" id="PTHR11537:SF254">
    <property type="entry name" value="POTASSIUM VOLTAGE-GATED CHANNEL PROTEIN SHAB"/>
    <property type="match status" value="1"/>
</dbReference>
<dbReference type="EMBL" id="BMYM01000001">
    <property type="protein sequence ID" value="GHD28888.1"/>
    <property type="molecule type" value="Genomic_DNA"/>
</dbReference>
<comment type="subcellular location">
    <subcellularLocation>
        <location evidence="1">Membrane</location>
        <topology evidence="1">Multi-pass membrane protein</topology>
    </subcellularLocation>
</comment>
<keyword evidence="15" id="KW-1185">Reference proteome</keyword>
<dbReference type="Gene3D" id="1.10.287.70">
    <property type="match status" value="1"/>
</dbReference>
<dbReference type="PRINTS" id="PR00169">
    <property type="entry name" value="KCHANNEL"/>
</dbReference>
<protein>
    <submittedName>
        <fullName evidence="14">Ion transporter</fullName>
    </submittedName>
</protein>
<keyword evidence="6" id="KW-0851">Voltage-gated channel</keyword>
<keyword evidence="11" id="KW-0407">Ion channel</keyword>
<evidence type="ECO:0000313" key="15">
    <source>
        <dbReference type="Proteomes" id="UP000644693"/>
    </source>
</evidence>
<dbReference type="InterPro" id="IPR005821">
    <property type="entry name" value="Ion_trans_dom"/>
</dbReference>
<keyword evidence="8 12" id="KW-1133">Transmembrane helix</keyword>
<evidence type="ECO:0000256" key="7">
    <source>
        <dbReference type="ARBA" id="ARBA00022958"/>
    </source>
</evidence>
<gene>
    <name evidence="14" type="ORF">GCM10007053_08730</name>
</gene>
<comment type="caution">
    <text evidence="14">The sequence shown here is derived from an EMBL/GenBank/DDBJ whole genome shotgun (WGS) entry which is preliminary data.</text>
</comment>
<feature type="transmembrane region" description="Helical" evidence="12">
    <location>
        <begin position="44"/>
        <end position="63"/>
    </location>
</feature>
<dbReference type="PANTHER" id="PTHR11537">
    <property type="entry name" value="VOLTAGE-GATED POTASSIUM CHANNEL"/>
    <property type="match status" value="1"/>
</dbReference>
<reference evidence="14" key="2">
    <citation type="submission" date="2020-09" db="EMBL/GenBank/DDBJ databases">
        <authorList>
            <person name="Sun Q."/>
            <person name="Kim S."/>
        </authorList>
    </citation>
    <scope>NUCLEOTIDE SEQUENCE</scope>
    <source>
        <strain evidence="14">KCTC 23430</strain>
    </source>
</reference>
<accession>A0A918XFR8</accession>
<name>A0A918XFR8_9GAMM</name>
<evidence type="ECO:0000256" key="8">
    <source>
        <dbReference type="ARBA" id="ARBA00022989"/>
    </source>
</evidence>
<keyword evidence="3" id="KW-0633">Potassium transport</keyword>
<evidence type="ECO:0000256" key="5">
    <source>
        <dbReference type="ARBA" id="ARBA00022826"/>
    </source>
</evidence>
<dbReference type="Pfam" id="PF00520">
    <property type="entry name" value="Ion_trans"/>
    <property type="match status" value="1"/>
</dbReference>
<evidence type="ECO:0000256" key="9">
    <source>
        <dbReference type="ARBA" id="ARBA00023065"/>
    </source>
</evidence>
<keyword evidence="10 12" id="KW-0472">Membrane</keyword>
<dbReference type="Proteomes" id="UP000644693">
    <property type="component" value="Unassembled WGS sequence"/>
</dbReference>
<feature type="transmembrane region" description="Helical" evidence="12">
    <location>
        <begin position="169"/>
        <end position="191"/>
    </location>
</feature>
<dbReference type="SUPFAM" id="SSF81324">
    <property type="entry name" value="Voltage-gated potassium channels"/>
    <property type="match status" value="1"/>
</dbReference>
<evidence type="ECO:0000256" key="4">
    <source>
        <dbReference type="ARBA" id="ARBA00022692"/>
    </source>
</evidence>
<reference evidence="14" key="1">
    <citation type="journal article" date="2014" name="Int. J. Syst. Evol. Microbiol.">
        <title>Complete genome sequence of Corynebacterium casei LMG S-19264T (=DSM 44701T), isolated from a smear-ripened cheese.</title>
        <authorList>
            <consortium name="US DOE Joint Genome Institute (JGI-PGF)"/>
            <person name="Walter F."/>
            <person name="Albersmeier A."/>
            <person name="Kalinowski J."/>
            <person name="Ruckert C."/>
        </authorList>
    </citation>
    <scope>NUCLEOTIDE SEQUENCE</scope>
    <source>
        <strain evidence="14">KCTC 23430</strain>
    </source>
</reference>
<organism evidence="14 15">
    <name type="scientific">Parahalioglobus pacificus</name>
    <dbReference type="NCBI Taxonomy" id="930806"/>
    <lineage>
        <taxon>Bacteria</taxon>
        <taxon>Pseudomonadati</taxon>
        <taxon>Pseudomonadota</taxon>
        <taxon>Gammaproteobacteria</taxon>
        <taxon>Cellvibrionales</taxon>
        <taxon>Halieaceae</taxon>
        <taxon>Parahalioglobus</taxon>
    </lineage>
</organism>
<evidence type="ECO:0000313" key="14">
    <source>
        <dbReference type="EMBL" id="GHD28888.1"/>
    </source>
</evidence>
<evidence type="ECO:0000256" key="10">
    <source>
        <dbReference type="ARBA" id="ARBA00023136"/>
    </source>
</evidence>
<evidence type="ECO:0000259" key="13">
    <source>
        <dbReference type="Pfam" id="PF00520"/>
    </source>
</evidence>
<keyword evidence="4 12" id="KW-0812">Transmembrane</keyword>
<dbReference type="GO" id="GO:0005249">
    <property type="term" value="F:voltage-gated potassium channel activity"/>
    <property type="evidence" value="ECO:0007669"/>
    <property type="project" value="InterPro"/>
</dbReference>
<evidence type="ECO:0000256" key="11">
    <source>
        <dbReference type="ARBA" id="ARBA00023303"/>
    </source>
</evidence>
<keyword evidence="7" id="KW-0630">Potassium</keyword>
<dbReference type="InterPro" id="IPR028325">
    <property type="entry name" value="VG_K_chnl"/>
</dbReference>
<feature type="transmembrane region" description="Helical" evidence="12">
    <location>
        <begin position="116"/>
        <end position="138"/>
    </location>
</feature>
<feature type="domain" description="Ion transport" evidence="13">
    <location>
        <begin position="43"/>
        <end position="253"/>
    </location>
</feature>